<protein>
    <submittedName>
        <fullName evidence="1">RHS repeat-associated core domain-containing protein</fullName>
    </submittedName>
</protein>
<name>A0ABY0XP77_9PSED</name>
<dbReference type="InterPro" id="IPR022385">
    <property type="entry name" value="Rhs_assc_core"/>
</dbReference>
<evidence type="ECO:0000313" key="2">
    <source>
        <dbReference type="Proteomes" id="UP000199665"/>
    </source>
</evidence>
<evidence type="ECO:0000313" key="1">
    <source>
        <dbReference type="EMBL" id="SEB80746.1"/>
    </source>
</evidence>
<dbReference type="Gene3D" id="2.180.10.10">
    <property type="entry name" value="RHS repeat-associated core"/>
    <property type="match status" value="1"/>
</dbReference>
<reference evidence="1 2" key="1">
    <citation type="submission" date="2016-10" db="EMBL/GenBank/DDBJ databases">
        <authorList>
            <person name="Varghese N."/>
            <person name="Submissions S."/>
        </authorList>
    </citation>
    <scope>NUCLEOTIDE SEQUENCE [LARGE SCALE GENOMIC DNA]</scope>
    <source>
        <strain evidence="1 2">DSM 18327</strain>
    </source>
</reference>
<proteinExistence type="predicted"/>
<dbReference type="SUPFAM" id="SSF56399">
    <property type="entry name" value="ADP-ribosylation"/>
    <property type="match status" value="1"/>
</dbReference>
<keyword evidence="2" id="KW-1185">Reference proteome</keyword>
<dbReference type="NCBIfam" id="TIGR03696">
    <property type="entry name" value="Rhs_assc_core"/>
    <property type="match status" value="1"/>
</dbReference>
<organism evidence="1 2">
    <name type="scientific">Pseudomonas mohnii</name>
    <dbReference type="NCBI Taxonomy" id="395600"/>
    <lineage>
        <taxon>Bacteria</taxon>
        <taxon>Pseudomonadati</taxon>
        <taxon>Pseudomonadota</taxon>
        <taxon>Gammaproteobacteria</taxon>
        <taxon>Pseudomonadales</taxon>
        <taxon>Pseudomonadaceae</taxon>
        <taxon>Pseudomonas</taxon>
    </lineage>
</organism>
<dbReference type="RefSeq" id="WP_090462494.1">
    <property type="nucleotide sequence ID" value="NZ_FNRV01000001.1"/>
</dbReference>
<accession>A0ABY0XP77</accession>
<comment type="caution">
    <text evidence="1">The sequence shown here is derived from an EMBL/GenBank/DDBJ whole genome shotgun (WGS) entry which is preliminary data.</text>
</comment>
<gene>
    <name evidence="1" type="ORF">SAMN05216205_0687</name>
</gene>
<sequence>MPATRATLLCQYRYDALDRLTGQGLTDAPPLQRFYCKSRLATEIQEALRQTLFQHGDWLLAQQQQQGVEHDTTLLAIDQQRSVLNTLKANHQAQPIAFAPYGHRQATNGWMSLMGFNGERPDPLTGHYLLGNGYRAFNPVLMRFNSPDSLSPFDRGGLNAYAYCSGDPVNKVDTTGHIAQPILLKKTSAGVVNYVLEGHVLTRQKNVSLSQARAAKKEFNKITSQMKLPLKNIVENDFKQRKAYQMLGTEPINLEMIARKKLALSGVSLSSLPIDEFPPALHYPNQEKLSAQINLLDYVHGDQPRADQAWGNRLFLATHRPVTHTKNGEPITISSEVAKQYNERMLAIRESQKQILNQQRRHIFSQHFQFAS</sequence>
<dbReference type="Proteomes" id="UP000199665">
    <property type="component" value="Unassembled WGS sequence"/>
</dbReference>
<dbReference type="EMBL" id="FNRV01000001">
    <property type="protein sequence ID" value="SEB80746.1"/>
    <property type="molecule type" value="Genomic_DNA"/>
</dbReference>